<dbReference type="PANTHER" id="PTHR11011">
    <property type="entry name" value="MALE STERILITY PROTEIN 2-RELATED"/>
    <property type="match status" value="1"/>
</dbReference>
<dbReference type="OrthoDB" id="429813at2759"/>
<dbReference type="GO" id="GO:0035336">
    <property type="term" value="P:long-chain fatty-acyl-CoA metabolic process"/>
    <property type="evidence" value="ECO:0007669"/>
    <property type="project" value="TreeGrafter"/>
</dbReference>
<dbReference type="AlphaFoldDB" id="A0A319CVM2"/>
<organism evidence="4 5">
    <name type="scientific">Aspergillus ellipticus CBS 707.79</name>
    <dbReference type="NCBI Taxonomy" id="1448320"/>
    <lineage>
        <taxon>Eukaryota</taxon>
        <taxon>Fungi</taxon>
        <taxon>Dikarya</taxon>
        <taxon>Ascomycota</taxon>
        <taxon>Pezizomycotina</taxon>
        <taxon>Eurotiomycetes</taxon>
        <taxon>Eurotiomycetidae</taxon>
        <taxon>Eurotiales</taxon>
        <taxon>Aspergillaceae</taxon>
        <taxon>Aspergillus</taxon>
        <taxon>Aspergillus subgen. Circumdati</taxon>
    </lineage>
</organism>
<dbReference type="EC" id="1.2.1.84" evidence="1"/>
<keyword evidence="1" id="KW-0443">Lipid metabolism</keyword>
<dbReference type="GO" id="GO:0102965">
    <property type="term" value="F:alcohol-forming long-chain fatty acyl-CoA reductase activity"/>
    <property type="evidence" value="ECO:0007669"/>
    <property type="project" value="UniProtKB-EC"/>
</dbReference>
<dbReference type="VEuPathDB" id="FungiDB:BO71DRAFT_466700"/>
<dbReference type="STRING" id="1448320.A0A319CVM2"/>
<dbReference type="PANTHER" id="PTHR11011:SF45">
    <property type="entry name" value="FATTY ACYL-COA REDUCTASE CG8306-RELATED"/>
    <property type="match status" value="1"/>
</dbReference>
<feature type="compositionally biased region" description="Acidic residues" evidence="2">
    <location>
        <begin position="205"/>
        <end position="214"/>
    </location>
</feature>
<dbReference type="GO" id="GO:0005777">
    <property type="term" value="C:peroxisome"/>
    <property type="evidence" value="ECO:0007669"/>
    <property type="project" value="TreeGrafter"/>
</dbReference>
<gene>
    <name evidence="4" type="ORF">BO71DRAFT_466700</name>
</gene>
<name>A0A319CVM2_9EURO</name>
<dbReference type="InterPro" id="IPR026055">
    <property type="entry name" value="FAR"/>
</dbReference>
<feature type="region of interest" description="Disordered" evidence="2">
    <location>
        <begin position="186"/>
        <end position="214"/>
    </location>
</feature>
<dbReference type="Gene3D" id="3.40.50.720">
    <property type="entry name" value="NAD(P)-binding Rossmann-like Domain"/>
    <property type="match status" value="1"/>
</dbReference>
<proteinExistence type="inferred from homology"/>
<dbReference type="GO" id="GO:0080019">
    <property type="term" value="F:alcohol-forming very long-chain fatty acyl-CoA reductase activity"/>
    <property type="evidence" value="ECO:0007669"/>
    <property type="project" value="InterPro"/>
</dbReference>
<evidence type="ECO:0000256" key="1">
    <source>
        <dbReference type="RuleBase" id="RU363097"/>
    </source>
</evidence>
<evidence type="ECO:0000313" key="5">
    <source>
        <dbReference type="Proteomes" id="UP000247810"/>
    </source>
</evidence>
<comment type="similarity">
    <text evidence="1">Belongs to the fatty acyl-CoA reductase family.</text>
</comment>
<keyword evidence="1" id="KW-0444">Lipid biosynthesis</keyword>
<dbReference type="SUPFAM" id="SSF51735">
    <property type="entry name" value="NAD(P)-binding Rossmann-fold domains"/>
    <property type="match status" value="1"/>
</dbReference>
<accession>A0A319CVM2</accession>
<keyword evidence="1" id="KW-0560">Oxidoreductase</keyword>
<comment type="catalytic activity">
    <reaction evidence="1">
        <text>a long-chain fatty acyl-CoA + 2 NADPH + 2 H(+) = a long-chain primary fatty alcohol + 2 NADP(+) + CoA</text>
        <dbReference type="Rhea" id="RHEA:52716"/>
        <dbReference type="ChEBI" id="CHEBI:15378"/>
        <dbReference type="ChEBI" id="CHEBI:57287"/>
        <dbReference type="ChEBI" id="CHEBI:57783"/>
        <dbReference type="ChEBI" id="CHEBI:58349"/>
        <dbReference type="ChEBI" id="CHEBI:77396"/>
        <dbReference type="ChEBI" id="CHEBI:83139"/>
        <dbReference type="EC" id="1.2.1.84"/>
    </reaction>
</comment>
<dbReference type="InterPro" id="IPR013120">
    <property type="entry name" value="FAR_NAD-bd"/>
</dbReference>
<dbReference type="EMBL" id="KZ826060">
    <property type="protein sequence ID" value="PYH88870.1"/>
    <property type="molecule type" value="Genomic_DNA"/>
</dbReference>
<reference evidence="4 5" key="1">
    <citation type="submission" date="2018-02" db="EMBL/GenBank/DDBJ databases">
        <title>The genomes of Aspergillus section Nigri reveals drivers in fungal speciation.</title>
        <authorList>
            <consortium name="DOE Joint Genome Institute"/>
            <person name="Vesth T.C."/>
            <person name="Nybo J."/>
            <person name="Theobald S."/>
            <person name="Brandl J."/>
            <person name="Frisvad J.C."/>
            <person name="Nielsen K.F."/>
            <person name="Lyhne E.K."/>
            <person name="Kogle M.E."/>
            <person name="Kuo A."/>
            <person name="Riley R."/>
            <person name="Clum A."/>
            <person name="Nolan M."/>
            <person name="Lipzen A."/>
            <person name="Salamov A."/>
            <person name="Henrissat B."/>
            <person name="Wiebenga A."/>
            <person name="De vries R.P."/>
            <person name="Grigoriev I.V."/>
            <person name="Mortensen U.H."/>
            <person name="Andersen M.R."/>
            <person name="Baker S.E."/>
        </authorList>
    </citation>
    <scope>NUCLEOTIDE SEQUENCE [LARGE SCALE GENOMIC DNA]</scope>
    <source>
        <strain evidence="4 5">CBS 707.79</strain>
    </source>
</reference>
<sequence length="445" mass="49213">MPPPSAPNQPPLHKTSYSHPYETHTVLLTGSTGSLGSVLLYKLTQQLPTHKIYLLIRSSPATAETKWLKTMPTQAPAILSTPALHFVTGDMRKEDFGIEPPTLQTLQDEVTLIIHAAAKIKLDADVVEAVENNCLPALELARMAGRFRRLKLFVQVSTAYVNSFMPDGWVGERLYTLQHYLSRSHSASNSSTSASEPDAPAPADTDTDTDTDADPEEELTTLLHTKSSPHTANFSSTYTQAKYLMERLLLTRHPLLPLLLLRPTIFGPAVRDPYPLYGPEDSTPLRKFATLYFSDPGSTQIWHAAAGYKTGTNVLDEIPVDFVANACLIHAAAGTKGIVHVGSQLYVPMTFDGMLEIIRRNVPREVWGELPRVVFVEDRDAPQSILAEVVKVGTRNWVFDCGRSYWIKGLGGPLGVGACGHDAERLNGERVREAWERVRRREGKL</sequence>
<dbReference type="InterPro" id="IPR036291">
    <property type="entry name" value="NAD(P)-bd_dom_sf"/>
</dbReference>
<evidence type="ECO:0000256" key="2">
    <source>
        <dbReference type="SAM" id="MobiDB-lite"/>
    </source>
</evidence>
<dbReference type="Pfam" id="PF07993">
    <property type="entry name" value="NAD_binding_4"/>
    <property type="match status" value="1"/>
</dbReference>
<feature type="domain" description="Thioester reductase (TE)" evidence="3">
    <location>
        <begin position="28"/>
        <end position="326"/>
    </location>
</feature>
<keyword evidence="5" id="KW-1185">Reference proteome</keyword>
<feature type="compositionally biased region" description="Low complexity" evidence="2">
    <location>
        <begin position="186"/>
        <end position="204"/>
    </location>
</feature>
<protein>
    <recommendedName>
        <fullName evidence="1">Fatty acyl-CoA reductase</fullName>
        <ecNumber evidence="1">1.2.1.84</ecNumber>
    </recommendedName>
</protein>
<dbReference type="Proteomes" id="UP000247810">
    <property type="component" value="Unassembled WGS sequence"/>
</dbReference>
<evidence type="ECO:0000259" key="3">
    <source>
        <dbReference type="Pfam" id="PF07993"/>
    </source>
</evidence>
<evidence type="ECO:0000313" key="4">
    <source>
        <dbReference type="EMBL" id="PYH88870.1"/>
    </source>
</evidence>
<comment type="function">
    <text evidence="1">Catalyzes the reduction of fatty acyl-CoA to fatty alcohols.</text>
</comment>
<keyword evidence="1" id="KW-0521">NADP</keyword>